<proteinExistence type="predicted"/>
<protein>
    <submittedName>
        <fullName evidence="2">Uncharacterized protein</fullName>
    </submittedName>
</protein>
<reference evidence="2" key="1">
    <citation type="submission" date="2014-11" db="EMBL/GenBank/DDBJ databases">
        <authorList>
            <person name="Amaro Gonzalez C."/>
        </authorList>
    </citation>
    <scope>NUCLEOTIDE SEQUENCE</scope>
</reference>
<feature type="compositionally biased region" description="Polar residues" evidence="1">
    <location>
        <begin position="7"/>
        <end position="16"/>
    </location>
</feature>
<name>A0A0E9R0Y8_ANGAN</name>
<dbReference type="EMBL" id="GBXM01085746">
    <property type="protein sequence ID" value="JAH22831.1"/>
    <property type="molecule type" value="Transcribed_RNA"/>
</dbReference>
<organism evidence="2">
    <name type="scientific">Anguilla anguilla</name>
    <name type="common">European freshwater eel</name>
    <name type="synonym">Muraena anguilla</name>
    <dbReference type="NCBI Taxonomy" id="7936"/>
    <lineage>
        <taxon>Eukaryota</taxon>
        <taxon>Metazoa</taxon>
        <taxon>Chordata</taxon>
        <taxon>Craniata</taxon>
        <taxon>Vertebrata</taxon>
        <taxon>Euteleostomi</taxon>
        <taxon>Actinopterygii</taxon>
        <taxon>Neopterygii</taxon>
        <taxon>Teleostei</taxon>
        <taxon>Anguilliformes</taxon>
        <taxon>Anguillidae</taxon>
        <taxon>Anguilla</taxon>
    </lineage>
</organism>
<evidence type="ECO:0000313" key="2">
    <source>
        <dbReference type="EMBL" id="JAH22831.1"/>
    </source>
</evidence>
<feature type="region of interest" description="Disordered" evidence="1">
    <location>
        <begin position="1"/>
        <end position="22"/>
    </location>
</feature>
<accession>A0A0E9R0Y8</accession>
<sequence>MRDRFLQRTNLATSANGPEKNL</sequence>
<dbReference type="AlphaFoldDB" id="A0A0E9R0Y8"/>
<evidence type="ECO:0000256" key="1">
    <source>
        <dbReference type="SAM" id="MobiDB-lite"/>
    </source>
</evidence>
<reference evidence="2" key="2">
    <citation type="journal article" date="2015" name="Fish Shellfish Immunol.">
        <title>Early steps in the European eel (Anguilla anguilla)-Vibrio vulnificus interaction in the gills: Role of the RtxA13 toxin.</title>
        <authorList>
            <person name="Callol A."/>
            <person name="Pajuelo D."/>
            <person name="Ebbesson L."/>
            <person name="Teles M."/>
            <person name="MacKenzie S."/>
            <person name="Amaro C."/>
        </authorList>
    </citation>
    <scope>NUCLEOTIDE SEQUENCE</scope>
</reference>